<evidence type="ECO:0000259" key="1">
    <source>
        <dbReference type="Pfam" id="PF03732"/>
    </source>
</evidence>
<dbReference type="Proteomes" id="UP000321393">
    <property type="component" value="Unassembled WGS sequence"/>
</dbReference>
<evidence type="ECO:0000313" key="3">
    <source>
        <dbReference type="Proteomes" id="UP000321393"/>
    </source>
</evidence>
<dbReference type="PANTHER" id="PTHR33223:SF3">
    <property type="match status" value="1"/>
</dbReference>
<organism evidence="2 3">
    <name type="scientific">Cucumis melo var. makuwa</name>
    <name type="common">Oriental melon</name>
    <dbReference type="NCBI Taxonomy" id="1194695"/>
    <lineage>
        <taxon>Eukaryota</taxon>
        <taxon>Viridiplantae</taxon>
        <taxon>Streptophyta</taxon>
        <taxon>Embryophyta</taxon>
        <taxon>Tracheophyta</taxon>
        <taxon>Spermatophyta</taxon>
        <taxon>Magnoliopsida</taxon>
        <taxon>eudicotyledons</taxon>
        <taxon>Gunneridae</taxon>
        <taxon>Pentapetalae</taxon>
        <taxon>rosids</taxon>
        <taxon>fabids</taxon>
        <taxon>Cucurbitales</taxon>
        <taxon>Cucurbitaceae</taxon>
        <taxon>Benincaseae</taxon>
        <taxon>Cucumis</taxon>
    </lineage>
</organism>
<accession>A0A5A7U7D3</accession>
<sequence>MRAYKDICAEGTFEEELTEQDPHKFIKEFHVVCSNMRPHGVTEEQLNLKTFPFALKDDIKHWLYILPARFVTIWAQMKKLFLEKIFPAFHTTKTRKEIYDIMQALILQYFYKRLVSNDKSMIDAAVREVLVNKAPSNQVKALISPIVANAQQFGTRDRVLLSTTFSQEVNEIRSELVELTTLVKEVFIAHGWKPQDRVCSKSLEDKVNSLSDTILQLK</sequence>
<dbReference type="OrthoDB" id="999762at2759"/>
<dbReference type="EMBL" id="SSTE01011296">
    <property type="protein sequence ID" value="KAA0051224.1"/>
    <property type="molecule type" value="Genomic_DNA"/>
</dbReference>
<dbReference type="AlphaFoldDB" id="A0A5A7U7D3"/>
<gene>
    <name evidence="2" type="ORF">E6C27_scaffold1250G00280</name>
</gene>
<evidence type="ECO:0000313" key="2">
    <source>
        <dbReference type="EMBL" id="KAA0051224.1"/>
    </source>
</evidence>
<protein>
    <recommendedName>
        <fullName evidence="1">Retrotransposon gag domain-containing protein</fullName>
    </recommendedName>
</protein>
<reference evidence="2 3" key="1">
    <citation type="submission" date="2019-08" db="EMBL/GenBank/DDBJ databases">
        <title>Draft genome sequences of two oriental melons (Cucumis melo L. var makuwa).</title>
        <authorList>
            <person name="Kwon S.-Y."/>
        </authorList>
    </citation>
    <scope>NUCLEOTIDE SEQUENCE [LARGE SCALE GENOMIC DNA]</scope>
    <source>
        <strain evidence="3">cv. SW 3</strain>
        <tissue evidence="2">Leaf</tissue>
    </source>
</reference>
<dbReference type="Pfam" id="PF03732">
    <property type="entry name" value="Retrotrans_gag"/>
    <property type="match status" value="1"/>
</dbReference>
<comment type="caution">
    <text evidence="2">The sequence shown here is derived from an EMBL/GenBank/DDBJ whole genome shotgun (WGS) entry which is preliminary data.</text>
</comment>
<feature type="domain" description="Retrotransposon gag" evidence="1">
    <location>
        <begin position="50"/>
        <end position="104"/>
    </location>
</feature>
<dbReference type="InterPro" id="IPR005162">
    <property type="entry name" value="Retrotrans_gag_dom"/>
</dbReference>
<dbReference type="PANTHER" id="PTHR33223">
    <property type="entry name" value="CCHC-TYPE DOMAIN-CONTAINING PROTEIN"/>
    <property type="match status" value="1"/>
</dbReference>
<name>A0A5A7U7D3_CUCMM</name>
<proteinExistence type="predicted"/>